<proteinExistence type="predicted"/>
<evidence type="ECO:0000259" key="1">
    <source>
        <dbReference type="Pfam" id="PF13751"/>
    </source>
</evidence>
<dbReference type="Pfam" id="PF13751">
    <property type="entry name" value="DDE_Tnp_1_6"/>
    <property type="match status" value="1"/>
</dbReference>
<evidence type="ECO:0000313" key="3">
    <source>
        <dbReference type="Proteomes" id="UP001600109"/>
    </source>
</evidence>
<accession>A0ABW6HZT6</accession>
<evidence type="ECO:0000313" key="2">
    <source>
        <dbReference type="EMBL" id="MFE3869542.1"/>
    </source>
</evidence>
<dbReference type="RefSeq" id="WP_379856152.1">
    <property type="nucleotide sequence ID" value="NZ_JBHZPZ010000028.1"/>
</dbReference>
<dbReference type="EMBL" id="JBHZPZ010000028">
    <property type="protein sequence ID" value="MFE3869542.1"/>
    <property type="molecule type" value="Genomic_DNA"/>
</dbReference>
<protein>
    <submittedName>
        <fullName evidence="2">Transposase</fullName>
    </submittedName>
</protein>
<dbReference type="InterPro" id="IPR025668">
    <property type="entry name" value="Tnp_DDE_dom"/>
</dbReference>
<name>A0ABW6HZT6_9FLAO</name>
<comment type="caution">
    <text evidence="2">The sequence shown here is derived from an EMBL/GenBank/DDBJ whole genome shotgun (WGS) entry which is preliminary data.</text>
</comment>
<organism evidence="2 3">
    <name type="scientific">Flavobacterium xylosi</name>
    <dbReference type="NCBI Taxonomy" id="3230415"/>
    <lineage>
        <taxon>Bacteria</taxon>
        <taxon>Pseudomonadati</taxon>
        <taxon>Bacteroidota</taxon>
        <taxon>Flavobacteriia</taxon>
        <taxon>Flavobacteriales</taxon>
        <taxon>Flavobacteriaceae</taxon>
        <taxon>Flavobacterium</taxon>
    </lineage>
</organism>
<gene>
    <name evidence="2" type="ORF">ACFX5E_15880</name>
</gene>
<keyword evidence="3" id="KW-1185">Reference proteome</keyword>
<reference evidence="2 3" key="1">
    <citation type="submission" date="2024-06" db="EMBL/GenBank/DDBJ databases">
        <title>Flavobacterium spp. isolated from glacier.</title>
        <authorList>
            <person name="Han D."/>
        </authorList>
    </citation>
    <scope>NUCLEOTIDE SEQUENCE [LARGE SCALE GENOMIC DNA]</scope>
    <source>
        <strain evidence="2 3">LS2P90</strain>
    </source>
</reference>
<dbReference type="Proteomes" id="UP001600109">
    <property type="component" value="Unassembled WGS sequence"/>
</dbReference>
<sequence length="91" mass="10931">MEINHNLQKLKTRVRENLESEPENEIYSKRFIEPEPVSGKMRKTKGFERFTLTKVNIEFGLIAIAHNFSGCITKARLHNFRTFFRLYKRRE</sequence>
<feature type="domain" description="Transposase DDE" evidence="1">
    <location>
        <begin position="1"/>
        <end position="69"/>
    </location>
</feature>